<dbReference type="SMR" id="A0A6J8DT41"/>
<dbReference type="Gene3D" id="2.60.120.290">
    <property type="entry name" value="Spermadhesin, CUB domain"/>
    <property type="match status" value="1"/>
</dbReference>
<dbReference type="InterPro" id="IPR035914">
    <property type="entry name" value="Sperma_CUB_dom_sf"/>
</dbReference>
<evidence type="ECO:0000256" key="1">
    <source>
        <dbReference type="ARBA" id="ARBA00022737"/>
    </source>
</evidence>
<feature type="transmembrane region" description="Helical" evidence="4">
    <location>
        <begin position="173"/>
        <end position="198"/>
    </location>
</feature>
<evidence type="ECO:0000256" key="5">
    <source>
        <dbReference type="SAM" id="SignalP"/>
    </source>
</evidence>
<dbReference type="SMART" id="SM00042">
    <property type="entry name" value="CUB"/>
    <property type="match status" value="1"/>
</dbReference>
<feature type="signal peptide" evidence="5">
    <location>
        <begin position="1"/>
        <end position="19"/>
    </location>
</feature>
<dbReference type="InterPro" id="IPR000859">
    <property type="entry name" value="CUB_dom"/>
</dbReference>
<keyword evidence="4" id="KW-0812">Transmembrane</keyword>
<feature type="domain" description="CUB" evidence="6">
    <location>
        <begin position="51"/>
        <end position="152"/>
    </location>
</feature>
<feature type="chain" id="PRO_5027121295" evidence="5">
    <location>
        <begin position="20"/>
        <end position="216"/>
    </location>
</feature>
<comment type="caution">
    <text evidence="3">Lacks conserved residue(s) required for the propagation of feature annotation.</text>
</comment>
<dbReference type="Proteomes" id="UP000507470">
    <property type="component" value="Unassembled WGS sequence"/>
</dbReference>
<gene>
    <name evidence="7" type="ORF">MCOR_43592</name>
</gene>
<evidence type="ECO:0000256" key="2">
    <source>
        <dbReference type="ARBA" id="ARBA00023157"/>
    </source>
</evidence>
<dbReference type="PROSITE" id="PS01180">
    <property type="entry name" value="CUB"/>
    <property type="match status" value="1"/>
</dbReference>
<keyword evidence="5" id="KW-0732">Signal</keyword>
<dbReference type="PANTHER" id="PTHR24251:SF37">
    <property type="entry name" value="CUB DOMAIN-CONTAINING PROTEIN"/>
    <property type="match status" value="1"/>
</dbReference>
<reference evidence="7 8" key="1">
    <citation type="submission" date="2020-06" db="EMBL/GenBank/DDBJ databases">
        <authorList>
            <person name="Li R."/>
            <person name="Bekaert M."/>
        </authorList>
    </citation>
    <scope>NUCLEOTIDE SEQUENCE [LARGE SCALE GENOMIC DNA]</scope>
    <source>
        <strain evidence="8">wild</strain>
    </source>
</reference>
<evidence type="ECO:0000313" key="7">
    <source>
        <dbReference type="EMBL" id="CAC5410404.1"/>
    </source>
</evidence>
<dbReference type="EMBL" id="CACVKT020007770">
    <property type="protein sequence ID" value="CAC5410404.1"/>
    <property type="molecule type" value="Genomic_DNA"/>
</dbReference>
<protein>
    <submittedName>
        <fullName evidence="7">MEGF8</fullName>
    </submittedName>
</protein>
<name>A0A6J8DT41_MYTCO</name>
<keyword evidence="8" id="KW-1185">Reference proteome</keyword>
<evidence type="ECO:0000313" key="8">
    <source>
        <dbReference type="Proteomes" id="UP000507470"/>
    </source>
</evidence>
<accession>A0A6J8DT41</accession>
<dbReference type="Pfam" id="PF00431">
    <property type="entry name" value="CUB"/>
    <property type="match status" value="1"/>
</dbReference>
<organism evidence="7 8">
    <name type="scientific">Mytilus coruscus</name>
    <name type="common">Sea mussel</name>
    <dbReference type="NCBI Taxonomy" id="42192"/>
    <lineage>
        <taxon>Eukaryota</taxon>
        <taxon>Metazoa</taxon>
        <taxon>Spiralia</taxon>
        <taxon>Lophotrochozoa</taxon>
        <taxon>Mollusca</taxon>
        <taxon>Bivalvia</taxon>
        <taxon>Autobranchia</taxon>
        <taxon>Pteriomorphia</taxon>
        <taxon>Mytilida</taxon>
        <taxon>Mytiloidea</taxon>
        <taxon>Mytilidae</taxon>
        <taxon>Mytilinae</taxon>
        <taxon>Mytilus</taxon>
    </lineage>
</organism>
<keyword evidence="2" id="KW-1015">Disulfide bond</keyword>
<dbReference type="AlphaFoldDB" id="A0A6J8DT41"/>
<dbReference type="OrthoDB" id="6129269at2759"/>
<keyword evidence="4" id="KW-0472">Membrane</keyword>
<evidence type="ECO:0000256" key="3">
    <source>
        <dbReference type="PROSITE-ProRule" id="PRU00059"/>
    </source>
</evidence>
<dbReference type="SUPFAM" id="SSF49854">
    <property type="entry name" value="Spermadhesin, CUB domain"/>
    <property type="match status" value="1"/>
</dbReference>
<proteinExistence type="predicted"/>
<dbReference type="PANTHER" id="PTHR24251">
    <property type="entry name" value="OVOCHYMASE-RELATED"/>
    <property type="match status" value="1"/>
</dbReference>
<keyword evidence="1" id="KW-0677">Repeat</keyword>
<evidence type="ECO:0000256" key="4">
    <source>
        <dbReference type="SAM" id="Phobius"/>
    </source>
</evidence>
<sequence length="216" mass="24031">MSRAIVICLLAVFTVIMKMKDNVYVNAAIHLTATPYLQTFVSHDTYDGVTHYPDGNYSRDWLITGQILNYSITIEFIACVMETGNNKGVCIRDEVFVYDGTNTSATLLKRTCCGLGDTTPFQVNSTYGYMYVLFQTDNEIGQEGFRISYILEGAPTTTARVTTSTNLDSKLPIYIAIGCALLAATAMIIFGVVCYFKWKKSNGNKIRSHENDEIKA</sequence>
<dbReference type="CDD" id="cd00041">
    <property type="entry name" value="CUB"/>
    <property type="match status" value="1"/>
</dbReference>
<keyword evidence="4" id="KW-1133">Transmembrane helix</keyword>
<evidence type="ECO:0000259" key="6">
    <source>
        <dbReference type="PROSITE" id="PS01180"/>
    </source>
</evidence>